<feature type="domain" description="Transglutaminase-like" evidence="1">
    <location>
        <begin position="104"/>
        <end position="194"/>
    </location>
</feature>
<dbReference type="STRING" id="187304.B0E33_20260"/>
<dbReference type="RefSeq" id="WP_055655666.1">
    <property type="nucleotide sequence ID" value="NZ_CXST01000001.1"/>
</dbReference>
<name>A0A0M6Y054_9HYPH</name>
<sequence length="274" mass="30030">MRTNVSVTVRSDEARHKLLVPVGLPTPHQMPVGFEIRGGKLGLAGEITTGQMVAVVSVEPGADVVVNYEYRDEGPGYPDAVFAPLRNRFTRADQDLVYDAINIADSQSDGHAAIQALVNAAAEKFRYAHPQVRFNEGCEEVPYLSCGLTEGSCVDINTYLIASLRAAGFEAGYVTGYFFPQEKNGSCDDMHCWVVTRHQGVVLEWDIAHHLKMGTREICCGLNPKPGDRVALAHSMGLTFPELGIFCEKLIAEPVWLSPDGLEKAEITIRRDIV</sequence>
<gene>
    <name evidence="2" type="ORF">LAL4801_01941</name>
</gene>
<protein>
    <submittedName>
        <fullName evidence="2">Transglutaminase-like superfamily protein</fullName>
    </submittedName>
</protein>
<dbReference type="OrthoDB" id="7673667at2"/>
<evidence type="ECO:0000313" key="2">
    <source>
        <dbReference type="EMBL" id="CTQ43502.1"/>
    </source>
</evidence>
<dbReference type="AlphaFoldDB" id="A0A0M6Y054"/>
<organism evidence="2 3">
    <name type="scientific">Roseibium aggregatum</name>
    <dbReference type="NCBI Taxonomy" id="187304"/>
    <lineage>
        <taxon>Bacteria</taxon>
        <taxon>Pseudomonadati</taxon>
        <taxon>Pseudomonadota</taxon>
        <taxon>Alphaproteobacteria</taxon>
        <taxon>Hyphomicrobiales</taxon>
        <taxon>Stappiaceae</taxon>
        <taxon>Roseibium</taxon>
    </lineage>
</organism>
<evidence type="ECO:0000259" key="1">
    <source>
        <dbReference type="Pfam" id="PF01841"/>
    </source>
</evidence>
<dbReference type="InterPro" id="IPR002931">
    <property type="entry name" value="Transglutaminase-like"/>
</dbReference>
<proteinExistence type="predicted"/>
<dbReference type="Proteomes" id="UP000048926">
    <property type="component" value="Unassembled WGS sequence"/>
</dbReference>
<dbReference type="SUPFAM" id="SSF54001">
    <property type="entry name" value="Cysteine proteinases"/>
    <property type="match status" value="1"/>
</dbReference>
<reference evidence="3" key="1">
    <citation type="submission" date="2015-07" db="EMBL/GenBank/DDBJ databases">
        <authorList>
            <person name="Rodrigo-Torres Lidia"/>
            <person name="Arahal R.David."/>
        </authorList>
    </citation>
    <scope>NUCLEOTIDE SEQUENCE [LARGE SCALE GENOMIC DNA]</scope>
    <source>
        <strain evidence="3">CECT 4801</strain>
    </source>
</reference>
<dbReference type="Gene3D" id="3.10.620.30">
    <property type="match status" value="1"/>
</dbReference>
<evidence type="ECO:0000313" key="3">
    <source>
        <dbReference type="Proteomes" id="UP000048926"/>
    </source>
</evidence>
<accession>A0A0M6Y054</accession>
<keyword evidence="3" id="KW-1185">Reference proteome</keyword>
<dbReference type="InterPro" id="IPR038765">
    <property type="entry name" value="Papain-like_cys_pep_sf"/>
</dbReference>
<dbReference type="Pfam" id="PF01841">
    <property type="entry name" value="Transglut_core"/>
    <property type="match status" value="1"/>
</dbReference>
<dbReference type="EMBL" id="CXST01000001">
    <property type="protein sequence ID" value="CTQ43502.1"/>
    <property type="molecule type" value="Genomic_DNA"/>
</dbReference>